<accession>A0ABQ2KC95</accession>
<dbReference type="Pfam" id="PF07687">
    <property type="entry name" value="M20_dimer"/>
    <property type="match status" value="1"/>
</dbReference>
<sequence>MTLESHRPFIEDLYRELHAHPELSHREHRTAGRMAELLREAGFEVHEHVGGTGVVGVLRRGTGPTVLVRADMDGLPVVEAEQVPYRSTQTDEWEGQTVGVMHACGHDTHMATLQGALRILVEQDDWSGTLVAVLQPAEETIDGAKGMQDDLRRILPDGIDVALGQHVMPGAAGTVSLAAGPVMAASDHLIVTVHGRGGHGSQPEATVDPIVLAASIVVRLQTVVSRTVAPFEQAVVTVGTFHAGTKQNIIPESARFEINIRTFDEGVRARVIAAIERIVQGECEASGAPRPATIERGSTAPLTDNDPQATALVAAAFDEAFGAQHLELRPLLGSEDFSDLPATWGAPYVYWMYGGFDPQLVAEATERGTLAASVPSNHSPTFIPVMQPTLDTATTAMVAAARAFLAR</sequence>
<proteinExistence type="predicted"/>
<comment type="caution">
    <text evidence="3">The sequence shown here is derived from an EMBL/GenBank/DDBJ whole genome shotgun (WGS) entry which is preliminary data.</text>
</comment>
<dbReference type="InterPro" id="IPR017439">
    <property type="entry name" value="Amidohydrolase"/>
</dbReference>
<name>A0ABQ2KC95_9MICO</name>
<dbReference type="PIRSF" id="PIRSF005962">
    <property type="entry name" value="Pept_M20D_amidohydro"/>
    <property type="match status" value="1"/>
</dbReference>
<dbReference type="Gene3D" id="3.40.630.10">
    <property type="entry name" value="Zn peptidases"/>
    <property type="match status" value="1"/>
</dbReference>
<evidence type="ECO:0000313" key="3">
    <source>
        <dbReference type="EMBL" id="GGN77299.1"/>
    </source>
</evidence>
<feature type="region of interest" description="Disordered" evidence="1">
    <location>
        <begin position="286"/>
        <end position="305"/>
    </location>
</feature>
<feature type="domain" description="Peptidase M20 dimerisation" evidence="2">
    <location>
        <begin position="190"/>
        <end position="283"/>
    </location>
</feature>
<dbReference type="EMBL" id="BMLM01000001">
    <property type="protein sequence ID" value="GGN77299.1"/>
    <property type="molecule type" value="Genomic_DNA"/>
</dbReference>
<keyword evidence="4" id="KW-1185">Reference proteome</keyword>
<protein>
    <submittedName>
        <fullName evidence="3">Peptidase</fullName>
    </submittedName>
</protein>
<dbReference type="NCBIfam" id="TIGR01891">
    <property type="entry name" value="amidohydrolases"/>
    <property type="match status" value="1"/>
</dbReference>
<dbReference type="Gene3D" id="3.30.70.360">
    <property type="match status" value="1"/>
</dbReference>
<evidence type="ECO:0000313" key="4">
    <source>
        <dbReference type="Proteomes" id="UP000626982"/>
    </source>
</evidence>
<gene>
    <name evidence="3" type="ORF">GCM10010968_01640</name>
</gene>
<evidence type="ECO:0000259" key="2">
    <source>
        <dbReference type="Pfam" id="PF07687"/>
    </source>
</evidence>
<dbReference type="InterPro" id="IPR002933">
    <property type="entry name" value="Peptidase_M20"/>
</dbReference>
<evidence type="ECO:0000256" key="1">
    <source>
        <dbReference type="SAM" id="MobiDB-lite"/>
    </source>
</evidence>
<dbReference type="InterPro" id="IPR036264">
    <property type="entry name" value="Bact_exopeptidase_dim_dom"/>
</dbReference>
<organism evidence="3 4">
    <name type="scientific">Agrococcus terreus</name>
    <dbReference type="NCBI Taxonomy" id="574649"/>
    <lineage>
        <taxon>Bacteria</taxon>
        <taxon>Bacillati</taxon>
        <taxon>Actinomycetota</taxon>
        <taxon>Actinomycetes</taxon>
        <taxon>Micrococcales</taxon>
        <taxon>Microbacteriaceae</taxon>
        <taxon>Agrococcus</taxon>
    </lineage>
</organism>
<dbReference type="InterPro" id="IPR011650">
    <property type="entry name" value="Peptidase_M20_dimer"/>
</dbReference>
<reference evidence="4" key="1">
    <citation type="journal article" date="2019" name="Int. J. Syst. Evol. Microbiol.">
        <title>The Global Catalogue of Microorganisms (GCM) 10K type strain sequencing project: providing services to taxonomists for standard genome sequencing and annotation.</title>
        <authorList>
            <consortium name="The Broad Institute Genomics Platform"/>
            <consortium name="The Broad Institute Genome Sequencing Center for Infectious Disease"/>
            <person name="Wu L."/>
            <person name="Ma J."/>
        </authorList>
    </citation>
    <scope>NUCLEOTIDE SEQUENCE [LARGE SCALE GENOMIC DNA]</scope>
    <source>
        <strain evidence="4">CGMCC 1.6960</strain>
    </source>
</reference>
<dbReference type="SUPFAM" id="SSF55031">
    <property type="entry name" value="Bacterial exopeptidase dimerisation domain"/>
    <property type="match status" value="1"/>
</dbReference>
<dbReference type="PANTHER" id="PTHR11014">
    <property type="entry name" value="PEPTIDASE M20 FAMILY MEMBER"/>
    <property type="match status" value="1"/>
</dbReference>
<dbReference type="SUPFAM" id="SSF53187">
    <property type="entry name" value="Zn-dependent exopeptidases"/>
    <property type="match status" value="1"/>
</dbReference>
<dbReference type="PANTHER" id="PTHR11014:SF63">
    <property type="entry name" value="METALLOPEPTIDASE, PUTATIVE (AFU_ORTHOLOGUE AFUA_6G09600)-RELATED"/>
    <property type="match status" value="1"/>
</dbReference>
<dbReference type="RefSeq" id="WP_188715011.1">
    <property type="nucleotide sequence ID" value="NZ_BAABBD010000001.1"/>
</dbReference>
<dbReference type="Pfam" id="PF01546">
    <property type="entry name" value="Peptidase_M20"/>
    <property type="match status" value="1"/>
</dbReference>
<dbReference type="Proteomes" id="UP000626982">
    <property type="component" value="Unassembled WGS sequence"/>
</dbReference>